<name>A0AAJ6DF15_9MICC</name>
<evidence type="ECO:0000256" key="3">
    <source>
        <dbReference type="ARBA" id="ARBA00005638"/>
    </source>
</evidence>
<dbReference type="Pfam" id="PF03900">
    <property type="entry name" value="Porphobil_deamC"/>
    <property type="match status" value="1"/>
</dbReference>
<dbReference type="InterPro" id="IPR022419">
    <property type="entry name" value="Porphobilin_deaminase_cofac_BS"/>
</dbReference>
<evidence type="ECO:0000256" key="9">
    <source>
        <dbReference type="NCBIfam" id="TIGR00212"/>
    </source>
</evidence>
<evidence type="ECO:0000256" key="4">
    <source>
        <dbReference type="ARBA" id="ARBA00011245"/>
    </source>
</evidence>
<evidence type="ECO:0000313" key="13">
    <source>
        <dbReference type="Proteomes" id="UP001224674"/>
    </source>
</evidence>
<dbReference type="EC" id="2.5.1.61" evidence="5 9"/>
<proteinExistence type="inferred from homology"/>
<dbReference type="PROSITE" id="PS00533">
    <property type="entry name" value="PORPHOBILINOGEN_DEAM"/>
    <property type="match status" value="1"/>
</dbReference>
<gene>
    <name evidence="12" type="primary">hemC</name>
    <name evidence="12" type="ORF">QDX21_00135</name>
</gene>
<comment type="similarity">
    <text evidence="3">Belongs to the HMBS family.</text>
</comment>
<protein>
    <recommendedName>
        <fullName evidence="5 9">Hydroxymethylbilane synthase</fullName>
        <ecNumber evidence="5 9">2.5.1.61</ecNumber>
    </recommendedName>
</protein>
<accession>A0AAJ6DF15</accession>
<dbReference type="PIRSF" id="PIRSF001438">
    <property type="entry name" value="4pyrrol_synth_OHMeBilane_synth"/>
    <property type="match status" value="1"/>
</dbReference>
<dbReference type="InterPro" id="IPR022417">
    <property type="entry name" value="Porphobilin_deaminase_N"/>
</dbReference>
<feature type="domain" description="Porphobilinogen deaminase N-terminal" evidence="10">
    <location>
        <begin position="13"/>
        <end position="228"/>
    </location>
</feature>
<keyword evidence="7" id="KW-0627">Porphyrin biosynthesis</keyword>
<dbReference type="GO" id="GO:0005737">
    <property type="term" value="C:cytoplasm"/>
    <property type="evidence" value="ECO:0007669"/>
    <property type="project" value="UniProtKB-UniRule"/>
</dbReference>
<evidence type="ECO:0000259" key="11">
    <source>
        <dbReference type="Pfam" id="PF03900"/>
    </source>
</evidence>
<evidence type="ECO:0000256" key="1">
    <source>
        <dbReference type="ARBA" id="ARBA00001916"/>
    </source>
</evidence>
<dbReference type="NCBIfam" id="TIGR00212">
    <property type="entry name" value="hemC"/>
    <property type="match status" value="1"/>
</dbReference>
<keyword evidence="13" id="KW-1185">Reference proteome</keyword>
<dbReference type="PANTHER" id="PTHR11557">
    <property type="entry name" value="PORPHOBILINOGEN DEAMINASE"/>
    <property type="match status" value="1"/>
</dbReference>
<evidence type="ECO:0000313" key="12">
    <source>
        <dbReference type="EMBL" id="WGH93268.1"/>
    </source>
</evidence>
<dbReference type="Gene3D" id="3.40.190.10">
    <property type="entry name" value="Periplasmic binding protein-like II"/>
    <property type="match status" value="2"/>
</dbReference>
<keyword evidence="6 12" id="KW-0808">Transferase</keyword>
<dbReference type="PANTHER" id="PTHR11557:SF0">
    <property type="entry name" value="PORPHOBILINOGEN DEAMINASE"/>
    <property type="match status" value="1"/>
</dbReference>
<comment type="cofactor">
    <cofactor evidence="1">
        <name>dipyrromethane</name>
        <dbReference type="ChEBI" id="CHEBI:60342"/>
    </cofactor>
</comment>
<reference evidence="12 13" key="1">
    <citation type="submission" date="2023-03" db="EMBL/GenBank/DDBJ databases">
        <title>Complete genome sequences of several Auritidibacter ignavus strains isolated from ear infections.</title>
        <authorList>
            <person name="Baehr T."/>
            <person name="Baumhoegger A.M."/>
        </authorList>
    </citation>
    <scope>NUCLEOTIDE SEQUENCE [LARGE SCALE GENOMIC DNA]</scope>
    <source>
        <strain evidence="12 13">BABAE-6</strain>
    </source>
</reference>
<dbReference type="Pfam" id="PF01379">
    <property type="entry name" value="Porphobil_deam"/>
    <property type="match status" value="1"/>
</dbReference>
<evidence type="ECO:0000256" key="7">
    <source>
        <dbReference type="ARBA" id="ARBA00023244"/>
    </source>
</evidence>
<feature type="domain" description="Porphobilinogen deaminase C-terminal" evidence="11">
    <location>
        <begin position="250"/>
        <end position="335"/>
    </location>
</feature>
<sequence>MTVTDSVPGRMLLMGTRGSTLARTQTQQVADQLSDWLPEVEITSQIIRTEGDVTTGSLASLGGTGVFAAALRTAVVQGQVDLAVHSLKDLPAIQPESLRIAAVPVRADPRDALCARDGMSLDELPAGARIGTGSPRRVAQLLHYRPDLQPIDIRGNVATRLARVVGYEHHHDNAPAAAGSDRGDLDAVILACAGLDRVDMDWAITERLDPSVMLPAPGQAALAVEVSTTRLLGSAVEDALAQLNDPATLLQVTAERAVLARLEAGCAAPVGALATVDAHSGTLALQAMVAGMDGVNLIRANRSVPVCVDGDQLIDDDRSRADAWQLGTAVAEELLDSGAELLPEAPPRGNGGSSLS</sequence>
<evidence type="ECO:0000256" key="2">
    <source>
        <dbReference type="ARBA" id="ARBA00002869"/>
    </source>
</evidence>
<dbReference type="PRINTS" id="PR00151">
    <property type="entry name" value="PORPHBDMNASE"/>
</dbReference>
<comment type="function">
    <text evidence="2">Tetrapolymerization of the monopyrrole PBG into the hydroxymethylbilane pre-uroporphyrinogen in several discrete steps.</text>
</comment>
<dbReference type="InterPro" id="IPR000860">
    <property type="entry name" value="HemC"/>
</dbReference>
<evidence type="ECO:0000256" key="5">
    <source>
        <dbReference type="ARBA" id="ARBA00012655"/>
    </source>
</evidence>
<comment type="subunit">
    <text evidence="4">Monomer.</text>
</comment>
<dbReference type="GO" id="GO:0006783">
    <property type="term" value="P:heme biosynthetic process"/>
    <property type="evidence" value="ECO:0007669"/>
    <property type="project" value="TreeGrafter"/>
</dbReference>
<dbReference type="Gene3D" id="3.30.160.40">
    <property type="entry name" value="Porphobilinogen deaminase, C-terminal domain"/>
    <property type="match status" value="1"/>
</dbReference>
<dbReference type="AlphaFoldDB" id="A0AAJ6DF15"/>
<dbReference type="SUPFAM" id="SSF54782">
    <property type="entry name" value="Porphobilinogen deaminase (hydroxymethylbilane synthase), C-terminal domain"/>
    <property type="match status" value="1"/>
</dbReference>
<evidence type="ECO:0000256" key="6">
    <source>
        <dbReference type="ARBA" id="ARBA00022679"/>
    </source>
</evidence>
<evidence type="ECO:0000256" key="8">
    <source>
        <dbReference type="ARBA" id="ARBA00048169"/>
    </source>
</evidence>
<dbReference type="FunFam" id="3.40.190.10:FF:000005">
    <property type="entry name" value="Porphobilinogen deaminase"/>
    <property type="match status" value="1"/>
</dbReference>
<dbReference type="RefSeq" id="WP_279674888.1">
    <property type="nucleotide sequence ID" value="NZ_CP122566.1"/>
</dbReference>
<dbReference type="Proteomes" id="UP001224674">
    <property type="component" value="Chromosome"/>
</dbReference>
<comment type="catalytic activity">
    <reaction evidence="8">
        <text>4 porphobilinogen + H2O = hydroxymethylbilane + 4 NH4(+)</text>
        <dbReference type="Rhea" id="RHEA:13185"/>
        <dbReference type="ChEBI" id="CHEBI:15377"/>
        <dbReference type="ChEBI" id="CHEBI:28938"/>
        <dbReference type="ChEBI" id="CHEBI:57845"/>
        <dbReference type="ChEBI" id="CHEBI:58126"/>
        <dbReference type="EC" id="2.5.1.61"/>
    </reaction>
</comment>
<dbReference type="SUPFAM" id="SSF53850">
    <property type="entry name" value="Periplasmic binding protein-like II"/>
    <property type="match status" value="1"/>
</dbReference>
<evidence type="ECO:0000259" key="10">
    <source>
        <dbReference type="Pfam" id="PF01379"/>
    </source>
</evidence>
<dbReference type="InterPro" id="IPR036803">
    <property type="entry name" value="Porphobilinogen_deaminase_C_sf"/>
</dbReference>
<dbReference type="InterPro" id="IPR022418">
    <property type="entry name" value="Porphobilinogen_deaminase_C"/>
</dbReference>
<dbReference type="EMBL" id="CP122566">
    <property type="protein sequence ID" value="WGH93268.1"/>
    <property type="molecule type" value="Genomic_DNA"/>
</dbReference>
<dbReference type="GO" id="GO:0004418">
    <property type="term" value="F:hydroxymethylbilane synthase activity"/>
    <property type="evidence" value="ECO:0007669"/>
    <property type="project" value="UniProtKB-UniRule"/>
</dbReference>
<organism evidence="12 13">
    <name type="scientific">Auritidibacter ignavus</name>
    <dbReference type="NCBI Taxonomy" id="678932"/>
    <lineage>
        <taxon>Bacteria</taxon>
        <taxon>Bacillati</taxon>
        <taxon>Actinomycetota</taxon>
        <taxon>Actinomycetes</taxon>
        <taxon>Micrococcales</taxon>
        <taxon>Micrococcaceae</taxon>
        <taxon>Auritidibacter</taxon>
    </lineage>
</organism>